<evidence type="ECO:0000256" key="3">
    <source>
        <dbReference type="ARBA" id="ARBA00022526"/>
    </source>
</evidence>
<reference evidence="10 11" key="1">
    <citation type="submission" date="2019-08" db="EMBL/GenBank/DDBJ databases">
        <authorList>
            <person name="Peeters C."/>
        </authorList>
    </citation>
    <scope>NUCLEOTIDE SEQUENCE [LARGE SCALE GENOMIC DNA]</scope>
    <source>
        <strain evidence="10 11">LMG 30175</strain>
    </source>
</reference>
<dbReference type="PANTHER" id="PTHR23429:SF0">
    <property type="entry name" value="GLUCOSE-6-PHOSPHATE 1-DEHYDROGENASE"/>
    <property type="match status" value="1"/>
</dbReference>
<dbReference type="AlphaFoldDB" id="A0A5E4XG98"/>
<protein>
    <recommendedName>
        <fullName evidence="7">Glucose-6-phosphate 1-dehydrogenase</fullName>
        <shortName evidence="7">G6PD</shortName>
        <ecNumber evidence="7">1.1.1.49</ecNumber>
    </recommendedName>
</protein>
<evidence type="ECO:0000256" key="4">
    <source>
        <dbReference type="ARBA" id="ARBA00022857"/>
    </source>
</evidence>
<dbReference type="PROSITE" id="PS00069">
    <property type="entry name" value="G6P_DEHYDROGENASE"/>
    <property type="match status" value="1"/>
</dbReference>
<keyword evidence="5 7" id="KW-0560">Oxidoreductase</keyword>
<feature type="domain" description="Glucose-6-phosphate dehydrogenase C-terminal" evidence="9">
    <location>
        <begin position="185"/>
        <end position="481"/>
    </location>
</feature>
<feature type="binding site" evidence="7">
    <location>
        <position position="336"/>
    </location>
    <ligand>
        <name>substrate</name>
    </ligand>
</feature>
<dbReference type="InterPro" id="IPR001282">
    <property type="entry name" value="G6P_DH"/>
</dbReference>
<evidence type="ECO:0000256" key="2">
    <source>
        <dbReference type="ARBA" id="ARBA00009975"/>
    </source>
</evidence>
<dbReference type="OrthoDB" id="9802739at2"/>
<accession>A0A5E4XG98</accession>
<sequence length="486" mass="54040">MIDVSPPFTFVLFGATGDLSLRKILPALYRAHCSGTLAEAGRIVAVARVAIDTEAYLAWVDDNVRPHVDADWDAQVWETFLGRIDYISLDLACPDQFSVLGAHLNAACGPRVFYLATGPQLFVSICRGLATAGLNEAARIVLEKPLGHDLKSSMEINDTVGEIFDEQQTYRIDHYLGKESVQNLLALRFGNALFEPLWRREWIDSVQITIAEELGMEGRGEFYDQTGALRDMVQNHLLQLLAIVAMEPPHTMSADAVRDEKLRVLRALKPIDGEALSRCVVRGQYQAGVSRGIPVPAYVQEAGIPAGSQTETFVAIKAEIDNWRWAGVPFFLRTGKRLPERGTEIVVNFRAVPHALLGASSLRAGANRLVIGLQPKESIRLHCLAKRPGDGMQLESVSLNLDFDQCFSGKRMDAYERLLLDAIHGRLALFVRRDEQEQAWRWVEPIQAHWRMSTKPPKHYGAGTWGPVAAGAMLAQHGHCWPEAEY</sequence>
<organism evidence="10 11">
    <name type="scientific">Pandoraea terrae</name>
    <dbReference type="NCBI Taxonomy" id="1537710"/>
    <lineage>
        <taxon>Bacteria</taxon>
        <taxon>Pseudomonadati</taxon>
        <taxon>Pseudomonadota</taxon>
        <taxon>Betaproteobacteria</taxon>
        <taxon>Burkholderiales</taxon>
        <taxon>Burkholderiaceae</taxon>
        <taxon>Pandoraea</taxon>
    </lineage>
</organism>
<evidence type="ECO:0000256" key="5">
    <source>
        <dbReference type="ARBA" id="ARBA00023002"/>
    </source>
</evidence>
<proteinExistence type="inferred from homology"/>
<feature type="domain" description="Glucose-6-phosphate dehydrogenase NAD-binding" evidence="8">
    <location>
        <begin position="11"/>
        <end position="183"/>
    </location>
</feature>
<feature type="binding site" evidence="7">
    <location>
        <position position="174"/>
    </location>
    <ligand>
        <name>substrate</name>
    </ligand>
</feature>
<comment type="function">
    <text evidence="7">Catalyzes the oxidation of glucose 6-phosphate to 6-phosphogluconolactone.</text>
</comment>
<dbReference type="PANTHER" id="PTHR23429">
    <property type="entry name" value="GLUCOSE-6-PHOSPHATE 1-DEHYDROGENASE G6PD"/>
    <property type="match status" value="1"/>
</dbReference>
<dbReference type="EC" id="1.1.1.49" evidence="7"/>
<dbReference type="Gene3D" id="3.40.50.720">
    <property type="entry name" value="NAD(P)-binding Rossmann-like Domain"/>
    <property type="match status" value="1"/>
</dbReference>
<dbReference type="Pfam" id="PF02781">
    <property type="entry name" value="G6PD_C"/>
    <property type="match status" value="1"/>
</dbReference>
<dbReference type="NCBIfam" id="NF009492">
    <property type="entry name" value="PRK12853.1-3"/>
    <property type="match status" value="1"/>
</dbReference>
<comment type="similarity">
    <text evidence="2 7">Belongs to the glucose-6-phosphate dehydrogenase family.</text>
</comment>
<dbReference type="EMBL" id="CABPRZ010000017">
    <property type="protein sequence ID" value="VVE35198.1"/>
    <property type="molecule type" value="Genomic_DNA"/>
</dbReference>
<feature type="binding site" evidence="7">
    <location>
        <position position="144"/>
    </location>
    <ligand>
        <name>NADP(+)</name>
        <dbReference type="ChEBI" id="CHEBI:58349"/>
    </ligand>
</feature>
<dbReference type="SUPFAM" id="SSF55347">
    <property type="entry name" value="Glyceraldehyde-3-phosphate dehydrogenase-like, C-terminal domain"/>
    <property type="match status" value="1"/>
</dbReference>
<dbReference type="Pfam" id="PF00479">
    <property type="entry name" value="G6PD_N"/>
    <property type="match status" value="1"/>
</dbReference>
<dbReference type="PIRSF" id="PIRSF000110">
    <property type="entry name" value="G6PD"/>
    <property type="match status" value="1"/>
</dbReference>
<dbReference type="GO" id="GO:0005829">
    <property type="term" value="C:cytosol"/>
    <property type="evidence" value="ECO:0007669"/>
    <property type="project" value="TreeGrafter"/>
</dbReference>
<dbReference type="NCBIfam" id="TIGR00871">
    <property type="entry name" value="zwf"/>
    <property type="match status" value="1"/>
</dbReference>
<evidence type="ECO:0000256" key="7">
    <source>
        <dbReference type="HAMAP-Rule" id="MF_00966"/>
    </source>
</evidence>
<gene>
    <name evidence="7" type="primary">zwf</name>
    <name evidence="10" type="ORF">PTE30175_03764</name>
</gene>
<name>A0A5E4XG98_9BURK</name>
<dbReference type="Proteomes" id="UP000414233">
    <property type="component" value="Unassembled WGS sequence"/>
</dbReference>
<dbReference type="RefSeq" id="WP_150698580.1">
    <property type="nucleotide sequence ID" value="NZ_CABPRZ010000017.1"/>
</dbReference>
<comment type="caution">
    <text evidence="7">Lacks conserved residue(s) required for the propagation of feature annotation.</text>
</comment>
<keyword evidence="11" id="KW-1185">Reference proteome</keyword>
<dbReference type="GO" id="GO:0009051">
    <property type="term" value="P:pentose-phosphate shunt, oxidative branch"/>
    <property type="evidence" value="ECO:0007669"/>
    <property type="project" value="TreeGrafter"/>
</dbReference>
<evidence type="ECO:0000256" key="6">
    <source>
        <dbReference type="ARBA" id="ARBA00023277"/>
    </source>
</evidence>
<dbReference type="UniPathway" id="UPA00115">
    <property type="reaction ID" value="UER00408"/>
</dbReference>
<keyword evidence="4 7" id="KW-0521">NADP</keyword>
<comment type="catalytic activity">
    <reaction evidence="7">
        <text>D-glucose 6-phosphate + NADP(+) = 6-phospho-D-glucono-1,5-lactone + NADPH + H(+)</text>
        <dbReference type="Rhea" id="RHEA:15841"/>
        <dbReference type="ChEBI" id="CHEBI:15378"/>
        <dbReference type="ChEBI" id="CHEBI:57783"/>
        <dbReference type="ChEBI" id="CHEBI:57955"/>
        <dbReference type="ChEBI" id="CHEBI:58349"/>
        <dbReference type="ChEBI" id="CHEBI:61548"/>
        <dbReference type="EC" id="1.1.1.49"/>
    </reaction>
</comment>
<dbReference type="InterPro" id="IPR019796">
    <property type="entry name" value="G6P_DH_AS"/>
</dbReference>
<evidence type="ECO:0000313" key="11">
    <source>
        <dbReference type="Proteomes" id="UP000414233"/>
    </source>
</evidence>
<evidence type="ECO:0000259" key="8">
    <source>
        <dbReference type="Pfam" id="PF00479"/>
    </source>
</evidence>
<evidence type="ECO:0000259" key="9">
    <source>
        <dbReference type="Pfam" id="PF02781"/>
    </source>
</evidence>
<keyword evidence="3 7" id="KW-0313">Glucose metabolism</keyword>
<dbReference type="GO" id="GO:0050661">
    <property type="term" value="F:NADP binding"/>
    <property type="evidence" value="ECO:0007669"/>
    <property type="project" value="UniProtKB-UniRule"/>
</dbReference>
<dbReference type="GO" id="GO:0004345">
    <property type="term" value="F:glucose-6-phosphate dehydrogenase activity"/>
    <property type="evidence" value="ECO:0007669"/>
    <property type="project" value="UniProtKB-UniRule"/>
</dbReference>
<dbReference type="InterPro" id="IPR036291">
    <property type="entry name" value="NAD(P)-bd_dom_sf"/>
</dbReference>
<evidence type="ECO:0000313" key="10">
    <source>
        <dbReference type="EMBL" id="VVE35198.1"/>
    </source>
</evidence>
<evidence type="ECO:0000256" key="1">
    <source>
        <dbReference type="ARBA" id="ARBA00004937"/>
    </source>
</evidence>
<feature type="binding site" evidence="7">
    <location>
        <begin position="90"/>
        <end position="91"/>
    </location>
    <ligand>
        <name>NADP(+)</name>
        <dbReference type="ChEBI" id="CHEBI:58349"/>
    </ligand>
</feature>
<dbReference type="InterPro" id="IPR022674">
    <property type="entry name" value="G6P_DH_NAD-bd"/>
</dbReference>
<feature type="binding site" evidence="7">
    <location>
        <position position="231"/>
    </location>
    <ligand>
        <name>substrate</name>
    </ligand>
</feature>
<feature type="binding site" evidence="7">
    <location>
        <position position="178"/>
    </location>
    <ligand>
        <name>substrate</name>
    </ligand>
</feature>
<dbReference type="GO" id="GO:0006006">
    <property type="term" value="P:glucose metabolic process"/>
    <property type="evidence" value="ECO:0007669"/>
    <property type="project" value="UniProtKB-KW"/>
</dbReference>
<comment type="pathway">
    <text evidence="1 7">Carbohydrate degradation; pentose phosphate pathway; D-ribulose 5-phosphate from D-glucose 6-phosphate (oxidative stage): step 1/3.</text>
</comment>
<dbReference type="Gene3D" id="3.30.360.10">
    <property type="entry name" value="Dihydrodipicolinate Reductase, domain 2"/>
    <property type="match status" value="1"/>
</dbReference>
<feature type="binding site" evidence="7">
    <location>
        <position position="48"/>
    </location>
    <ligand>
        <name>NADP(+)</name>
        <dbReference type="ChEBI" id="CHEBI:58349"/>
    </ligand>
</feature>
<keyword evidence="6 7" id="KW-0119">Carbohydrate metabolism</keyword>
<dbReference type="SUPFAM" id="SSF51735">
    <property type="entry name" value="NAD(P)-binding Rossmann-fold domains"/>
    <property type="match status" value="1"/>
</dbReference>
<dbReference type="InterPro" id="IPR022675">
    <property type="entry name" value="G6P_DH_C"/>
</dbReference>
<feature type="binding site" evidence="7">
    <location>
        <position position="212"/>
    </location>
    <ligand>
        <name>substrate</name>
    </ligand>
</feature>
<feature type="active site" description="Proton acceptor" evidence="7">
    <location>
        <position position="236"/>
    </location>
</feature>
<dbReference type="HAMAP" id="MF_00966">
    <property type="entry name" value="G6PD"/>
    <property type="match status" value="1"/>
</dbReference>
<dbReference type="PRINTS" id="PR00079">
    <property type="entry name" value="G6PDHDRGNASE"/>
</dbReference>